<dbReference type="Proteomes" id="UP000789901">
    <property type="component" value="Unassembled WGS sequence"/>
</dbReference>
<accession>A0ABN7XKD7</accession>
<reference evidence="1 2" key="1">
    <citation type="submission" date="2021-06" db="EMBL/GenBank/DDBJ databases">
        <authorList>
            <person name="Kallberg Y."/>
            <person name="Tangrot J."/>
            <person name="Rosling A."/>
        </authorList>
    </citation>
    <scope>NUCLEOTIDE SEQUENCE [LARGE SCALE GENOMIC DNA]</scope>
    <source>
        <strain evidence="1 2">120-4 pot B 10/14</strain>
    </source>
</reference>
<proteinExistence type="predicted"/>
<evidence type="ECO:0000313" key="2">
    <source>
        <dbReference type="Proteomes" id="UP000789901"/>
    </source>
</evidence>
<gene>
    <name evidence="1" type="ORF">GMARGA_LOCUS43667</name>
</gene>
<organism evidence="1 2">
    <name type="scientific">Gigaspora margarita</name>
    <dbReference type="NCBI Taxonomy" id="4874"/>
    <lineage>
        <taxon>Eukaryota</taxon>
        <taxon>Fungi</taxon>
        <taxon>Fungi incertae sedis</taxon>
        <taxon>Mucoromycota</taxon>
        <taxon>Glomeromycotina</taxon>
        <taxon>Glomeromycetes</taxon>
        <taxon>Diversisporales</taxon>
        <taxon>Gigasporaceae</taxon>
        <taxon>Gigaspora</taxon>
    </lineage>
</organism>
<comment type="caution">
    <text evidence="1">The sequence shown here is derived from an EMBL/GenBank/DDBJ whole genome shotgun (WGS) entry which is preliminary data.</text>
</comment>
<protein>
    <submittedName>
        <fullName evidence="1">42539_t:CDS:1</fullName>
    </submittedName>
</protein>
<feature type="non-terminal residue" evidence="1">
    <location>
        <position position="42"/>
    </location>
</feature>
<evidence type="ECO:0000313" key="1">
    <source>
        <dbReference type="EMBL" id="CAG8854846.1"/>
    </source>
</evidence>
<feature type="non-terminal residue" evidence="1">
    <location>
        <position position="1"/>
    </location>
</feature>
<keyword evidence="2" id="KW-1185">Reference proteome</keyword>
<sequence>FQTSEENIALINEAKTKIEMVKTKQELLDYLDAIFSTYVLLK</sequence>
<name>A0ABN7XKD7_GIGMA</name>
<dbReference type="EMBL" id="CAJVQB010143018">
    <property type="protein sequence ID" value="CAG8854846.1"/>
    <property type="molecule type" value="Genomic_DNA"/>
</dbReference>